<evidence type="ECO:0000313" key="2">
    <source>
        <dbReference type="Proteomes" id="UP000265703"/>
    </source>
</evidence>
<accession>A0A397SES5</accession>
<keyword evidence="2" id="KW-1185">Reference proteome</keyword>
<sequence>MKTLTTINNRDFIITVVQGNTQDIKDLNYNEFQPGYICQSEGLRSNVCESLLKAITSVYQKAFSNKTKHARSLVIEFDIPHISEAFLSDVYFHPFAFKIKNLGVIVFSIGVSNNSDWNYAEFQEICVFRDANPNLVWKKIGILTKFNGNTLFGLEHNEIKLVIDREKIPYCTADGWQNEEIMNKIFNYHLKKHILMSINWKIIFIKWKNQKSNIIELTQKLKEIYPVGYIIKDCEFCAWKALLRHTGCTRITPFKKESELEFWTWSKDPDKDKDTLTQLYNCDALDSNIREIDGKRRILSIIANKFSYETIKHNLSVSNYSITEARYYARINSPGGVQMEKPKFTSQRLSLEKKEQIENFFQNKANVIMSSYKTDSASGLPFVYYLKNTKKILWERFHEEYPDGLKRTAFYGYLQGNQYIYKEDLGGLCSICKY</sequence>
<dbReference type="AlphaFoldDB" id="A0A397SES5"/>
<organism evidence="1 2">
    <name type="scientific">Glomus cerebriforme</name>
    <dbReference type="NCBI Taxonomy" id="658196"/>
    <lineage>
        <taxon>Eukaryota</taxon>
        <taxon>Fungi</taxon>
        <taxon>Fungi incertae sedis</taxon>
        <taxon>Mucoromycota</taxon>
        <taxon>Glomeromycotina</taxon>
        <taxon>Glomeromycetes</taxon>
        <taxon>Glomerales</taxon>
        <taxon>Glomeraceae</taxon>
        <taxon>Glomus</taxon>
    </lineage>
</organism>
<dbReference type="Proteomes" id="UP000265703">
    <property type="component" value="Unassembled WGS sequence"/>
</dbReference>
<dbReference type="EMBL" id="QKYT01000661">
    <property type="protein sequence ID" value="RIA82487.1"/>
    <property type="molecule type" value="Genomic_DNA"/>
</dbReference>
<comment type="caution">
    <text evidence="1">The sequence shown here is derived from an EMBL/GenBank/DDBJ whole genome shotgun (WGS) entry which is preliminary data.</text>
</comment>
<proteinExistence type="predicted"/>
<evidence type="ECO:0000313" key="1">
    <source>
        <dbReference type="EMBL" id="RIA82487.1"/>
    </source>
</evidence>
<name>A0A397SES5_9GLOM</name>
<gene>
    <name evidence="1" type="ORF">C1645_835292</name>
</gene>
<reference evidence="1 2" key="1">
    <citation type="submission" date="2018-06" db="EMBL/GenBank/DDBJ databases">
        <title>Comparative genomics reveals the genomic features of Rhizophagus irregularis, R. cerebriforme, R. diaphanum and Gigaspora rosea, and their symbiotic lifestyle signature.</title>
        <authorList>
            <person name="Morin E."/>
            <person name="San Clemente H."/>
            <person name="Chen E.C.H."/>
            <person name="De La Providencia I."/>
            <person name="Hainaut M."/>
            <person name="Kuo A."/>
            <person name="Kohler A."/>
            <person name="Murat C."/>
            <person name="Tang N."/>
            <person name="Roy S."/>
            <person name="Loubradou J."/>
            <person name="Henrissat B."/>
            <person name="Grigoriev I.V."/>
            <person name="Corradi N."/>
            <person name="Roux C."/>
            <person name="Martin F.M."/>
        </authorList>
    </citation>
    <scope>NUCLEOTIDE SEQUENCE [LARGE SCALE GENOMIC DNA]</scope>
    <source>
        <strain evidence="1 2">DAOM 227022</strain>
    </source>
</reference>
<protein>
    <submittedName>
        <fullName evidence="1">Uncharacterized protein</fullName>
    </submittedName>
</protein>
<dbReference type="OrthoDB" id="2438612at2759"/>